<comment type="similarity">
    <text evidence="2">Belongs to the SusD family.</text>
</comment>
<reference evidence="9" key="1">
    <citation type="submission" date="2024-03" db="EMBL/GenBank/DDBJ databases">
        <title>Chitinophaga horti sp. nov., isolated from garden soil.</title>
        <authorList>
            <person name="Lee D.S."/>
            <person name="Han D.M."/>
            <person name="Baek J.H."/>
            <person name="Choi D.G."/>
            <person name="Jeon J.H."/>
            <person name="Jeon C.O."/>
        </authorList>
    </citation>
    <scope>NUCLEOTIDE SEQUENCE [LARGE SCALE GENOMIC DNA]</scope>
    <source>
        <strain evidence="9">GPA1</strain>
    </source>
</reference>
<sequence length="472" mass="53580">MTTWMLKYSNLFIVLLISLIISSCDKILEIDPPVQTITNETAFSDSITATASVMGAYRLMSGRNGIFSNGIQTIALGLYADELIASNTQDQFYEFYTGRIPPQNGIIVSSFWQYLYQMIFSANLSIEQLDVSKGLTYSIRQSLTGESKFIRALAYIYLSSNFGEVPLILKSDFRNNINVAKSKREDVINQIRADLLEAVRLLPIDYSFAQGQRVRANRYAAMALLARLELFEGNYESALKYCNDIISNSELYGLADHPSLVFNKNNIEIILQLHADSNLPPYGVTGEAAYLIPGVGGAPRYLVSVGLLSSFESEDQRKSAWIDSAKYLGKYYKYPRKYRLGTGMGRPNVDVPQFYTLIRLAEIYLIRSECLFRKGDLSGSVEDLNRIRNRAGLQDLPEDIALEGLFLAIVEERRHELFSELGHRWQDLRRWGLIDSVNLANKTGWESYRRVFPLPFEELLRNVSLKQNVGYN</sequence>
<organism evidence="8 9">
    <name type="scientific">Chitinophaga pollutisoli</name>
    <dbReference type="NCBI Taxonomy" id="3133966"/>
    <lineage>
        <taxon>Bacteria</taxon>
        <taxon>Pseudomonadati</taxon>
        <taxon>Bacteroidota</taxon>
        <taxon>Chitinophagia</taxon>
        <taxon>Chitinophagales</taxon>
        <taxon>Chitinophagaceae</taxon>
        <taxon>Chitinophaga</taxon>
    </lineage>
</organism>
<comment type="subcellular location">
    <subcellularLocation>
        <location evidence="1">Cell outer membrane</location>
    </subcellularLocation>
</comment>
<dbReference type="Proteomes" id="UP001485459">
    <property type="component" value="Chromosome"/>
</dbReference>
<dbReference type="InterPro" id="IPR033985">
    <property type="entry name" value="SusD-like_N"/>
</dbReference>
<dbReference type="Gene3D" id="1.25.40.390">
    <property type="match status" value="1"/>
</dbReference>
<keyword evidence="4" id="KW-0472">Membrane</keyword>
<protein>
    <submittedName>
        <fullName evidence="8">RagB/SusD family nutrient uptake outer membrane protein</fullName>
    </submittedName>
</protein>
<feature type="domain" description="SusD-like N-terminal" evidence="7">
    <location>
        <begin position="108"/>
        <end position="230"/>
    </location>
</feature>
<gene>
    <name evidence="8" type="ORF">WJU16_03105</name>
</gene>
<keyword evidence="9" id="KW-1185">Reference proteome</keyword>
<keyword evidence="3" id="KW-0732">Signal</keyword>
<evidence type="ECO:0000256" key="1">
    <source>
        <dbReference type="ARBA" id="ARBA00004442"/>
    </source>
</evidence>
<dbReference type="PROSITE" id="PS51257">
    <property type="entry name" value="PROKAR_LIPOPROTEIN"/>
    <property type="match status" value="1"/>
</dbReference>
<evidence type="ECO:0000256" key="2">
    <source>
        <dbReference type="ARBA" id="ARBA00006275"/>
    </source>
</evidence>
<evidence type="ECO:0000259" key="6">
    <source>
        <dbReference type="Pfam" id="PF07980"/>
    </source>
</evidence>
<evidence type="ECO:0000256" key="3">
    <source>
        <dbReference type="ARBA" id="ARBA00022729"/>
    </source>
</evidence>
<dbReference type="InterPro" id="IPR012944">
    <property type="entry name" value="SusD_RagB_dom"/>
</dbReference>
<dbReference type="CDD" id="cd08977">
    <property type="entry name" value="SusD"/>
    <property type="match status" value="1"/>
</dbReference>
<feature type="domain" description="RagB/SusD" evidence="6">
    <location>
        <begin position="335"/>
        <end position="451"/>
    </location>
</feature>
<evidence type="ECO:0000313" key="9">
    <source>
        <dbReference type="Proteomes" id="UP001485459"/>
    </source>
</evidence>
<dbReference type="EMBL" id="CP149822">
    <property type="protein sequence ID" value="WZN42024.1"/>
    <property type="molecule type" value="Genomic_DNA"/>
</dbReference>
<accession>A0ABZ2YQF7</accession>
<evidence type="ECO:0000313" key="8">
    <source>
        <dbReference type="EMBL" id="WZN42024.1"/>
    </source>
</evidence>
<dbReference type="InterPro" id="IPR011990">
    <property type="entry name" value="TPR-like_helical_dom_sf"/>
</dbReference>
<evidence type="ECO:0000259" key="7">
    <source>
        <dbReference type="Pfam" id="PF14322"/>
    </source>
</evidence>
<dbReference type="RefSeq" id="WP_341836867.1">
    <property type="nucleotide sequence ID" value="NZ_CP149822.1"/>
</dbReference>
<dbReference type="Pfam" id="PF07980">
    <property type="entry name" value="SusD_RagB"/>
    <property type="match status" value="1"/>
</dbReference>
<evidence type="ECO:0000256" key="5">
    <source>
        <dbReference type="ARBA" id="ARBA00023237"/>
    </source>
</evidence>
<name>A0ABZ2YQF7_9BACT</name>
<dbReference type="SUPFAM" id="SSF48452">
    <property type="entry name" value="TPR-like"/>
    <property type="match status" value="1"/>
</dbReference>
<evidence type="ECO:0000256" key="4">
    <source>
        <dbReference type="ARBA" id="ARBA00023136"/>
    </source>
</evidence>
<dbReference type="Pfam" id="PF14322">
    <property type="entry name" value="SusD-like_3"/>
    <property type="match status" value="1"/>
</dbReference>
<proteinExistence type="inferred from homology"/>
<keyword evidence="5" id="KW-0998">Cell outer membrane</keyword>